<dbReference type="Pfam" id="PF12900">
    <property type="entry name" value="Pyridox_ox_2"/>
    <property type="match status" value="1"/>
</dbReference>
<accession>A0ABP6IPV4</accession>
<name>A0ABP6IPV4_9ACTN</name>
<dbReference type="InterPro" id="IPR024747">
    <property type="entry name" value="Pyridox_Oxase-rel"/>
</dbReference>
<evidence type="ECO:0000313" key="2">
    <source>
        <dbReference type="Proteomes" id="UP001500831"/>
    </source>
</evidence>
<dbReference type="EMBL" id="BAAAVI010000064">
    <property type="protein sequence ID" value="GAA2899236.1"/>
    <property type="molecule type" value="Genomic_DNA"/>
</dbReference>
<dbReference type="SUPFAM" id="SSF50475">
    <property type="entry name" value="FMN-binding split barrel"/>
    <property type="match status" value="1"/>
</dbReference>
<dbReference type="Proteomes" id="UP001500831">
    <property type="component" value="Unassembled WGS sequence"/>
</dbReference>
<keyword evidence="2" id="KW-1185">Reference proteome</keyword>
<dbReference type="Gene3D" id="2.30.110.10">
    <property type="entry name" value="Electron Transport, Fmn-binding Protein, Chain A"/>
    <property type="match status" value="1"/>
</dbReference>
<proteinExistence type="predicted"/>
<comment type="caution">
    <text evidence="1">The sequence shown here is derived from an EMBL/GenBank/DDBJ whole genome shotgun (WGS) entry which is preliminary data.</text>
</comment>
<protein>
    <submittedName>
        <fullName evidence="1">Pyridoxamine 5'-phosphate oxidase family protein</fullName>
    </submittedName>
</protein>
<organism evidence="1 2">
    <name type="scientific">Streptosporangium fragile</name>
    <dbReference type="NCBI Taxonomy" id="46186"/>
    <lineage>
        <taxon>Bacteria</taxon>
        <taxon>Bacillati</taxon>
        <taxon>Actinomycetota</taxon>
        <taxon>Actinomycetes</taxon>
        <taxon>Streptosporangiales</taxon>
        <taxon>Streptosporangiaceae</taxon>
        <taxon>Streptosporangium</taxon>
    </lineage>
</organism>
<evidence type="ECO:0000313" key="1">
    <source>
        <dbReference type="EMBL" id="GAA2899236.1"/>
    </source>
</evidence>
<dbReference type="InterPro" id="IPR012349">
    <property type="entry name" value="Split_barrel_FMN-bd"/>
</dbReference>
<reference evidence="2" key="1">
    <citation type="journal article" date="2019" name="Int. J. Syst. Evol. Microbiol.">
        <title>The Global Catalogue of Microorganisms (GCM) 10K type strain sequencing project: providing services to taxonomists for standard genome sequencing and annotation.</title>
        <authorList>
            <consortium name="The Broad Institute Genomics Platform"/>
            <consortium name="The Broad Institute Genome Sequencing Center for Infectious Disease"/>
            <person name="Wu L."/>
            <person name="Ma J."/>
        </authorList>
    </citation>
    <scope>NUCLEOTIDE SEQUENCE [LARGE SCALE GENOMIC DNA]</scope>
    <source>
        <strain evidence="2">JCM 6242</strain>
    </source>
</reference>
<gene>
    <name evidence="1" type="ORF">GCM10010517_64760</name>
</gene>
<sequence length="149" mass="16510">MGRDGMSERVLHEIPREESLRLLAGAAMGRVVFTLHALPAIRPVNHIVDDGDIIIRTHMGAAITAAVNGHETVVAYEADVIDPEDHIGWSVVVVGPARVVHDETEISRYRRLLRPWVSGNMDHVIRIRPQLVTGFRLVTFGEAAEPKDL</sequence>